<keyword evidence="4" id="KW-0012">Acyltransferase</keyword>
<keyword evidence="2" id="KW-0812">Transmembrane</keyword>
<gene>
    <name evidence="4" type="ordered locus">Jden_0849</name>
</gene>
<dbReference type="eggNOG" id="COG3594">
    <property type="taxonomic scope" value="Bacteria"/>
</dbReference>
<proteinExistence type="predicted"/>
<dbReference type="AlphaFoldDB" id="C7R2E0"/>
<dbReference type="GO" id="GO:0016747">
    <property type="term" value="F:acyltransferase activity, transferring groups other than amino-acyl groups"/>
    <property type="evidence" value="ECO:0007669"/>
    <property type="project" value="InterPro"/>
</dbReference>
<dbReference type="EMBL" id="CP001706">
    <property type="protein sequence ID" value="ACV08511.1"/>
    <property type="molecule type" value="Genomic_DNA"/>
</dbReference>
<protein>
    <submittedName>
        <fullName evidence="4">Acyltransferase 3</fullName>
    </submittedName>
</protein>
<dbReference type="InterPro" id="IPR002656">
    <property type="entry name" value="Acyl_transf_3_dom"/>
</dbReference>
<feature type="compositionally biased region" description="Basic and acidic residues" evidence="1">
    <location>
        <begin position="348"/>
        <end position="358"/>
    </location>
</feature>
<name>C7R2E0_JONDD</name>
<feature type="region of interest" description="Disordered" evidence="1">
    <location>
        <begin position="340"/>
        <end position="370"/>
    </location>
</feature>
<feature type="transmembrane region" description="Helical" evidence="2">
    <location>
        <begin position="74"/>
        <end position="92"/>
    </location>
</feature>
<evidence type="ECO:0000313" key="5">
    <source>
        <dbReference type="Proteomes" id="UP000000628"/>
    </source>
</evidence>
<feature type="domain" description="Acyltransferase 3" evidence="3">
    <location>
        <begin position="7"/>
        <end position="302"/>
    </location>
</feature>
<dbReference type="Proteomes" id="UP000000628">
    <property type="component" value="Chromosome"/>
</dbReference>
<dbReference type="KEGG" id="jde:Jden_0849"/>
<feature type="transmembrane region" description="Helical" evidence="2">
    <location>
        <begin position="224"/>
        <end position="243"/>
    </location>
</feature>
<feature type="transmembrane region" description="Helical" evidence="2">
    <location>
        <begin position="250"/>
        <end position="270"/>
    </location>
</feature>
<keyword evidence="4" id="KW-0808">Transferase</keyword>
<dbReference type="RefSeq" id="WP_015771139.1">
    <property type="nucleotide sequence ID" value="NC_013174.1"/>
</dbReference>
<feature type="transmembrane region" description="Helical" evidence="2">
    <location>
        <begin position="104"/>
        <end position="123"/>
    </location>
</feature>
<dbReference type="Pfam" id="PF01757">
    <property type="entry name" value="Acyl_transf_3"/>
    <property type="match status" value="1"/>
</dbReference>
<feature type="transmembrane region" description="Helical" evidence="2">
    <location>
        <begin position="130"/>
        <end position="150"/>
    </location>
</feature>
<dbReference type="PANTHER" id="PTHR37312">
    <property type="entry name" value="MEMBRANE-BOUND ACYLTRANSFERASE YKRP-RELATED"/>
    <property type="match status" value="1"/>
</dbReference>
<dbReference type="InterPro" id="IPR052734">
    <property type="entry name" value="Nod_factor_acetyltransferase"/>
</dbReference>
<keyword evidence="2" id="KW-1133">Transmembrane helix</keyword>
<keyword evidence="2" id="KW-0472">Membrane</keyword>
<evidence type="ECO:0000259" key="3">
    <source>
        <dbReference type="Pfam" id="PF01757"/>
    </source>
</evidence>
<reference evidence="4 5" key="1">
    <citation type="journal article" date="2009" name="Stand. Genomic Sci.">
        <title>Complete genome sequence of Jonesia denitrificans type strain (Prevot 55134).</title>
        <authorList>
            <person name="Pukall R."/>
            <person name="Gehrich-Schroter G."/>
            <person name="Lapidus A."/>
            <person name="Nolan M."/>
            <person name="Glavina Del Rio T."/>
            <person name="Lucas S."/>
            <person name="Chen F."/>
            <person name="Tice H."/>
            <person name="Pitluck S."/>
            <person name="Cheng J.F."/>
            <person name="Copeland A."/>
            <person name="Saunders E."/>
            <person name="Brettin T."/>
            <person name="Detter J.C."/>
            <person name="Bruce D."/>
            <person name="Goodwin L."/>
            <person name="Pati A."/>
            <person name="Ivanova N."/>
            <person name="Mavromatis K."/>
            <person name="Ovchinnikova G."/>
            <person name="Chen A."/>
            <person name="Palaniappan K."/>
            <person name="Land M."/>
            <person name="Hauser L."/>
            <person name="Chang Y.J."/>
            <person name="Jeffries C.D."/>
            <person name="Chain P."/>
            <person name="Goker M."/>
            <person name="Bristow J."/>
            <person name="Eisen J.A."/>
            <person name="Markowitz V."/>
            <person name="Hugenholtz P."/>
            <person name="Kyrpides N.C."/>
            <person name="Klenk H.P."/>
            <person name="Han C."/>
        </authorList>
    </citation>
    <scope>NUCLEOTIDE SEQUENCE [LARGE SCALE GENOMIC DNA]</scope>
    <source>
        <strain evidence="5">ATCC 14870 / DSM 20603 / BCRC 15368 / CIP 55.134 / JCM 11481 / NBRC 15587 / NCTC 10816 / Prevot 55134</strain>
    </source>
</reference>
<sequence>MRDPLWDNTRLLAALLICAGHFTDPFITPGNSWAALWVALWPLRVPVFVVLAGRFTSTEPLTWGRMWRLVRDVGFVYVIFQTIAIVQTGWYRGLWDWSYDEPGLALWFLMSLLVWRVLAPLLWRLPGRWWWAFALGLGSGFLDVTTQWAWARTLGWLPVFMVGLALRDPQVVNFLRRPRMRVLAGAVLGVGVAAGALWGGSVRRSPMMMRSGYSGDFSAQLGEMVGRAGLYAVAIALALALIAVMPRRRVWGWTTLGAGSFTVYLLHPVVLRYVADLGVYTDLVTTARCVAWAVAAVALGVVLASAPVRHSVAWLVRPATVERRLVRVFTDAPSAIHRLVRPSPPRVETPDVDGHDLSMQRSPQGVHPHV</sequence>
<evidence type="ECO:0000256" key="1">
    <source>
        <dbReference type="SAM" id="MobiDB-lite"/>
    </source>
</evidence>
<feature type="transmembrane region" description="Helical" evidence="2">
    <location>
        <begin position="33"/>
        <end position="53"/>
    </location>
</feature>
<evidence type="ECO:0000313" key="4">
    <source>
        <dbReference type="EMBL" id="ACV08511.1"/>
    </source>
</evidence>
<dbReference type="PANTHER" id="PTHR37312:SF1">
    <property type="entry name" value="MEMBRANE-BOUND ACYLTRANSFERASE YKRP-RELATED"/>
    <property type="match status" value="1"/>
</dbReference>
<evidence type="ECO:0000256" key="2">
    <source>
        <dbReference type="SAM" id="Phobius"/>
    </source>
</evidence>
<feature type="transmembrane region" description="Helical" evidence="2">
    <location>
        <begin position="290"/>
        <end position="308"/>
    </location>
</feature>
<dbReference type="STRING" id="471856.Jden_0849"/>
<keyword evidence="5" id="KW-1185">Reference proteome</keyword>
<organism evidence="4 5">
    <name type="scientific">Jonesia denitrificans (strain ATCC 14870 / DSM 20603 / BCRC 15368 / CIP 55.134 / JCM 11481 / NBRC 15587 / NCTC 10816 / Prevot 55134)</name>
    <name type="common">Listeria denitrificans</name>
    <dbReference type="NCBI Taxonomy" id="471856"/>
    <lineage>
        <taxon>Bacteria</taxon>
        <taxon>Bacillati</taxon>
        <taxon>Actinomycetota</taxon>
        <taxon>Actinomycetes</taxon>
        <taxon>Micrococcales</taxon>
        <taxon>Jonesiaceae</taxon>
        <taxon>Jonesia</taxon>
    </lineage>
</organism>
<accession>C7R2E0</accession>
<dbReference type="HOGENOM" id="CLU_047004_2_0_11"/>
<feature type="transmembrane region" description="Helical" evidence="2">
    <location>
        <begin position="182"/>
        <end position="200"/>
    </location>
</feature>